<dbReference type="RefSeq" id="WP_214158105.1">
    <property type="nucleotide sequence ID" value="NZ_JAHBAY010000010.1"/>
</dbReference>
<gene>
    <name evidence="1" type="ORF">KIH74_22530</name>
</gene>
<proteinExistence type="predicted"/>
<comment type="caution">
    <text evidence="1">The sequence shown here is derived from an EMBL/GenBank/DDBJ whole genome shotgun (WGS) entry which is preliminary data.</text>
</comment>
<organism evidence="1 2">
    <name type="scientific">Kineosporia corallincola</name>
    <dbReference type="NCBI Taxonomy" id="2835133"/>
    <lineage>
        <taxon>Bacteria</taxon>
        <taxon>Bacillati</taxon>
        <taxon>Actinomycetota</taxon>
        <taxon>Actinomycetes</taxon>
        <taxon>Kineosporiales</taxon>
        <taxon>Kineosporiaceae</taxon>
        <taxon>Kineosporia</taxon>
    </lineage>
</organism>
<name>A0ABS5TMX4_9ACTN</name>
<reference evidence="1 2" key="1">
    <citation type="submission" date="2021-05" db="EMBL/GenBank/DDBJ databases">
        <title>Kineosporia and Streptomyces sp. nov. two new marine actinobacteria isolated from Coral.</title>
        <authorList>
            <person name="Buangrab K."/>
            <person name="Sutthacheep M."/>
            <person name="Yeemin T."/>
            <person name="Harunari E."/>
            <person name="Igarashi Y."/>
            <person name="Kanchanasin P."/>
            <person name="Tanasupawat S."/>
            <person name="Phongsopitanun W."/>
        </authorList>
    </citation>
    <scope>NUCLEOTIDE SEQUENCE [LARGE SCALE GENOMIC DNA]</scope>
    <source>
        <strain evidence="1 2">J2-2</strain>
    </source>
</reference>
<evidence type="ECO:0000313" key="1">
    <source>
        <dbReference type="EMBL" id="MBT0771734.1"/>
    </source>
</evidence>
<sequence>MSEMNTEKLAEILHEAMTDGSARSDEFCCGTVEARLEGGHWFYASHVDGAEFSVAVMDRDSVASAEVAKLRRFAELVGPIITDPGVMVDLSNEEMATDEQITEMYDLAGELGVRGQ</sequence>
<evidence type="ECO:0000313" key="2">
    <source>
        <dbReference type="Proteomes" id="UP001197247"/>
    </source>
</evidence>
<dbReference type="EMBL" id="JAHBAY010000010">
    <property type="protein sequence ID" value="MBT0771734.1"/>
    <property type="molecule type" value="Genomic_DNA"/>
</dbReference>
<dbReference type="Proteomes" id="UP001197247">
    <property type="component" value="Unassembled WGS sequence"/>
</dbReference>
<keyword evidence="2" id="KW-1185">Reference proteome</keyword>
<accession>A0ABS5TMX4</accession>
<protein>
    <submittedName>
        <fullName evidence="1">Uncharacterized protein</fullName>
    </submittedName>
</protein>